<reference evidence="6 7" key="1">
    <citation type="journal article" date="2014" name="Genome Announc.">
        <title>Draft genome sequences of the altered schaedler flora, a defined bacterial community from gnotobiotic mice.</title>
        <authorList>
            <person name="Wannemuehler M.J."/>
            <person name="Overstreet A.M."/>
            <person name="Ward D.V."/>
            <person name="Phillips G.J."/>
        </authorList>
    </citation>
    <scope>NUCLEOTIDE SEQUENCE [LARGE SCALE GENOMIC DNA]</scope>
    <source>
        <strain evidence="6 7">ASF492</strain>
    </source>
</reference>
<organism evidence="6 7">
    <name type="scientific">Eubacterium plexicaudatum ASF492</name>
    <dbReference type="NCBI Taxonomy" id="1235802"/>
    <lineage>
        <taxon>Bacteria</taxon>
        <taxon>Bacillati</taxon>
        <taxon>Bacillota</taxon>
        <taxon>Clostridia</taxon>
        <taxon>Eubacteriales</taxon>
        <taxon>Eubacteriaceae</taxon>
        <taxon>Eubacterium</taxon>
    </lineage>
</organism>
<dbReference type="SMART" id="SM00448">
    <property type="entry name" value="REC"/>
    <property type="match status" value="1"/>
</dbReference>
<keyword evidence="2 4" id="KW-0597">Phosphoprotein</keyword>
<sequence>MRKIFLVDDNSAYTWCLQKYLQNRGYRGKTANTLEEARIAIKEEILLLICCDLDLPDGSGLELLDMVRAAYGTLPFILASCHEKEDYEKEAMHRGATLCVDKLESSLLRAKLVEYAGLHLTEGQHPSFL</sequence>
<gene>
    <name evidence="6" type="ORF">C823_02500</name>
</gene>
<dbReference type="HOGENOM" id="CLU_000445_69_8_9"/>
<dbReference type="InterPro" id="IPR050595">
    <property type="entry name" value="Bact_response_regulator"/>
</dbReference>
<dbReference type="Proteomes" id="UP000012589">
    <property type="component" value="Unassembled WGS sequence"/>
</dbReference>
<dbReference type="Gene3D" id="3.40.50.2300">
    <property type="match status" value="1"/>
</dbReference>
<dbReference type="Pfam" id="PF00072">
    <property type="entry name" value="Response_reg"/>
    <property type="match status" value="1"/>
</dbReference>
<dbReference type="CDD" id="cd00156">
    <property type="entry name" value="REC"/>
    <property type="match status" value="1"/>
</dbReference>
<dbReference type="PANTHER" id="PTHR44591">
    <property type="entry name" value="STRESS RESPONSE REGULATOR PROTEIN 1"/>
    <property type="match status" value="1"/>
</dbReference>
<evidence type="ECO:0000256" key="1">
    <source>
        <dbReference type="ARBA" id="ARBA00018672"/>
    </source>
</evidence>
<evidence type="ECO:0000256" key="3">
    <source>
        <dbReference type="ARBA" id="ARBA00024867"/>
    </source>
</evidence>
<dbReference type="AlphaFoldDB" id="N2AGB0"/>
<feature type="modified residue" description="4-aspartylphosphate" evidence="4">
    <location>
        <position position="52"/>
    </location>
</feature>
<dbReference type="OrthoDB" id="9800897at2"/>
<evidence type="ECO:0000313" key="7">
    <source>
        <dbReference type="Proteomes" id="UP000012589"/>
    </source>
</evidence>
<evidence type="ECO:0000313" key="6">
    <source>
        <dbReference type="EMBL" id="EMZ27041.1"/>
    </source>
</evidence>
<evidence type="ECO:0000259" key="5">
    <source>
        <dbReference type="PROSITE" id="PS50110"/>
    </source>
</evidence>
<comment type="caution">
    <text evidence="6">The sequence shown here is derived from an EMBL/GenBank/DDBJ whole genome shotgun (WGS) entry which is preliminary data.</text>
</comment>
<dbReference type="GO" id="GO:0000160">
    <property type="term" value="P:phosphorelay signal transduction system"/>
    <property type="evidence" value="ECO:0007669"/>
    <property type="project" value="InterPro"/>
</dbReference>
<evidence type="ECO:0000256" key="4">
    <source>
        <dbReference type="PROSITE-ProRule" id="PRU00169"/>
    </source>
</evidence>
<dbReference type="eggNOG" id="COG2204">
    <property type="taxonomic scope" value="Bacteria"/>
</dbReference>
<keyword evidence="7" id="KW-1185">Reference proteome</keyword>
<name>N2AGB0_9FIRM</name>
<feature type="domain" description="Response regulatory" evidence="5">
    <location>
        <begin position="3"/>
        <end position="117"/>
    </location>
</feature>
<dbReference type="SUPFAM" id="SSF52172">
    <property type="entry name" value="CheY-like"/>
    <property type="match status" value="1"/>
</dbReference>
<dbReference type="PANTHER" id="PTHR44591:SF3">
    <property type="entry name" value="RESPONSE REGULATORY DOMAIN-CONTAINING PROTEIN"/>
    <property type="match status" value="1"/>
</dbReference>
<protein>
    <recommendedName>
        <fullName evidence="1">Stage 0 sporulation protein A homolog</fullName>
    </recommendedName>
</protein>
<dbReference type="STRING" id="1235802.C823_02500"/>
<proteinExistence type="predicted"/>
<comment type="function">
    <text evidence="3">May play the central regulatory role in sporulation. It may be an element of the effector pathway responsible for the activation of sporulation genes in response to nutritional stress. Spo0A may act in concert with spo0H (a sigma factor) to control the expression of some genes that are critical to the sporulation process.</text>
</comment>
<dbReference type="PATRIC" id="fig|1235802.3.peg.2642"/>
<dbReference type="InterPro" id="IPR011006">
    <property type="entry name" value="CheY-like_superfamily"/>
</dbReference>
<dbReference type="InterPro" id="IPR001789">
    <property type="entry name" value="Sig_transdc_resp-reg_receiver"/>
</dbReference>
<dbReference type="PROSITE" id="PS50110">
    <property type="entry name" value="RESPONSE_REGULATORY"/>
    <property type="match status" value="1"/>
</dbReference>
<evidence type="ECO:0000256" key="2">
    <source>
        <dbReference type="ARBA" id="ARBA00022553"/>
    </source>
</evidence>
<dbReference type="EMBL" id="AQFT01000074">
    <property type="protein sequence ID" value="EMZ27041.1"/>
    <property type="molecule type" value="Genomic_DNA"/>
</dbReference>
<accession>N2AGB0</accession>